<name>A0A6P1VS03_9BACT</name>
<gene>
    <name evidence="1" type="ORF">GJR95_09315</name>
</gene>
<reference evidence="1 2" key="1">
    <citation type="submission" date="2019-11" db="EMBL/GenBank/DDBJ databases">
        <title>Spirosoma endbachense sp. nov., isolated from a natural salt meadow.</title>
        <authorList>
            <person name="Rojas J."/>
            <person name="Ambika Manirajan B."/>
            <person name="Ratering S."/>
            <person name="Suarez C."/>
            <person name="Geissler-Plaum R."/>
            <person name="Schnell S."/>
        </authorList>
    </citation>
    <scope>NUCLEOTIDE SEQUENCE [LARGE SCALE GENOMIC DNA]</scope>
    <source>
        <strain evidence="1 2">I-24</strain>
    </source>
</reference>
<dbReference type="EMBL" id="CP045997">
    <property type="protein sequence ID" value="QHV95198.1"/>
    <property type="molecule type" value="Genomic_DNA"/>
</dbReference>
<dbReference type="AlphaFoldDB" id="A0A6P1VS03"/>
<proteinExistence type="predicted"/>
<evidence type="ECO:0000313" key="1">
    <source>
        <dbReference type="EMBL" id="QHV95198.1"/>
    </source>
</evidence>
<dbReference type="Proteomes" id="UP000464577">
    <property type="component" value="Chromosome"/>
</dbReference>
<organism evidence="1 2">
    <name type="scientific">Spirosoma endbachense</name>
    <dbReference type="NCBI Taxonomy" id="2666025"/>
    <lineage>
        <taxon>Bacteria</taxon>
        <taxon>Pseudomonadati</taxon>
        <taxon>Bacteroidota</taxon>
        <taxon>Cytophagia</taxon>
        <taxon>Cytophagales</taxon>
        <taxon>Cytophagaceae</taxon>
        <taxon>Spirosoma</taxon>
    </lineage>
</organism>
<accession>A0A6P1VS03</accession>
<dbReference type="KEGG" id="senf:GJR95_09315"/>
<sequence>MEMVPSTAFILILLMLSGFSERPATFAQKPAKIREFTITENDTTSYTLKLAFDESDQPSYFFRNVFTPVCLTGECKPVYINFYWDLLGNYTRYDFPPGQVLTKMDHREFKQEDYDKLQDILNNPNSLLKDVAMEDLVGKGTENLADSVDAKAGATLKTVKNEVIDGAVYTCYTLWHIVHGKVVDEMQKITETYSNESLLHRFLASSNHYYQYWAMEKVVDKDGTIIASFSPDMLSIIRGKNIFTARSALQKLGNQFFMENARQLWLWETYRSAGYPLQIAILKKLARIPFQNSLAEATASEMVNANREQFTMMLNLLAAQPKLSDKALQTMARHLDNTNQDYTAEIYRVLTAFHPRTHDVVAKMNAFKTRATQK</sequence>
<evidence type="ECO:0000313" key="2">
    <source>
        <dbReference type="Proteomes" id="UP000464577"/>
    </source>
</evidence>
<protein>
    <submittedName>
        <fullName evidence="1">Uncharacterized protein</fullName>
    </submittedName>
</protein>
<keyword evidence="2" id="KW-1185">Reference proteome</keyword>